<dbReference type="Gene3D" id="3.30.420.10">
    <property type="entry name" value="Ribonuclease H-like superfamily/Ribonuclease H"/>
    <property type="match status" value="1"/>
</dbReference>
<dbReference type="GO" id="GO:0005634">
    <property type="term" value="C:nucleus"/>
    <property type="evidence" value="ECO:0007669"/>
    <property type="project" value="TreeGrafter"/>
</dbReference>
<evidence type="ECO:0000313" key="3">
    <source>
        <dbReference type="EMBL" id="TFK56810.1"/>
    </source>
</evidence>
<dbReference type="Proteomes" id="UP000305948">
    <property type="component" value="Unassembled WGS sequence"/>
</dbReference>
<organism evidence="3 4">
    <name type="scientific">Heliocybe sulcata</name>
    <dbReference type="NCBI Taxonomy" id="5364"/>
    <lineage>
        <taxon>Eukaryota</taxon>
        <taxon>Fungi</taxon>
        <taxon>Dikarya</taxon>
        <taxon>Basidiomycota</taxon>
        <taxon>Agaricomycotina</taxon>
        <taxon>Agaricomycetes</taxon>
        <taxon>Gloeophyllales</taxon>
        <taxon>Gloeophyllaceae</taxon>
        <taxon>Heliocybe</taxon>
    </lineage>
</organism>
<feature type="compositionally biased region" description="Polar residues" evidence="1">
    <location>
        <begin position="412"/>
        <end position="437"/>
    </location>
</feature>
<feature type="region of interest" description="Disordered" evidence="1">
    <location>
        <begin position="412"/>
        <end position="496"/>
    </location>
</feature>
<dbReference type="InterPro" id="IPR036397">
    <property type="entry name" value="RNaseH_sf"/>
</dbReference>
<sequence length="496" mass="55603">MGDFQLVEPRGWEYDLHSVYSAYMGHFQLHGIPWYERSWGVLFESFEEFLTFSWPVIVVTDAWTGRAHIVTRMTSIGAFQKMVKTRFGETLPSVDNILKVSPFEAGQRHMRTVSDPTSYKKIFSTLPAAVQAAYRVRVKSGEPKAIRELWERKDKTFLAIDFEWSERNTSSCLEWGYAAVRCGHLDAVGAWPPSPESNYRKGHYIVAEYVDKVVNKHQPTYPWQYAFGESQVIPKAKLPQIIQAIISSLASPSSESQSNTLVLVAHGAHGDLARLEEMKIKLPHNALIIDTSSFERELFNQGYRGPMIDMKTAQPRRQGSTLSLGNLLASLKVDVQCTLHNSGNDAMMCLFALQKLLDPEHTKVPSMRGRQTPALPHGYAPSPSPSVMVPTFSIQQPWMAYGTPVEVSQSRSEYRRSASSGFHYSGDSGRSSTSPRNPTFRDEDLKGGSLRVSSASARSRDSRRLSNLSDGMAPMKDRSTSRESLPRLGNMRISGE</sequence>
<accession>A0A5C3NHM3</accession>
<reference evidence="3 4" key="1">
    <citation type="journal article" date="2019" name="Nat. Ecol. Evol.">
        <title>Megaphylogeny resolves global patterns of mushroom evolution.</title>
        <authorList>
            <person name="Varga T."/>
            <person name="Krizsan K."/>
            <person name="Foldi C."/>
            <person name="Dima B."/>
            <person name="Sanchez-Garcia M."/>
            <person name="Sanchez-Ramirez S."/>
            <person name="Szollosi G.J."/>
            <person name="Szarkandi J.G."/>
            <person name="Papp V."/>
            <person name="Albert L."/>
            <person name="Andreopoulos W."/>
            <person name="Angelini C."/>
            <person name="Antonin V."/>
            <person name="Barry K.W."/>
            <person name="Bougher N.L."/>
            <person name="Buchanan P."/>
            <person name="Buyck B."/>
            <person name="Bense V."/>
            <person name="Catcheside P."/>
            <person name="Chovatia M."/>
            <person name="Cooper J."/>
            <person name="Damon W."/>
            <person name="Desjardin D."/>
            <person name="Finy P."/>
            <person name="Geml J."/>
            <person name="Haridas S."/>
            <person name="Hughes K."/>
            <person name="Justo A."/>
            <person name="Karasinski D."/>
            <person name="Kautmanova I."/>
            <person name="Kiss B."/>
            <person name="Kocsube S."/>
            <person name="Kotiranta H."/>
            <person name="LaButti K.M."/>
            <person name="Lechner B.E."/>
            <person name="Liimatainen K."/>
            <person name="Lipzen A."/>
            <person name="Lukacs Z."/>
            <person name="Mihaltcheva S."/>
            <person name="Morgado L.N."/>
            <person name="Niskanen T."/>
            <person name="Noordeloos M.E."/>
            <person name="Ohm R.A."/>
            <person name="Ortiz-Santana B."/>
            <person name="Ovrebo C."/>
            <person name="Racz N."/>
            <person name="Riley R."/>
            <person name="Savchenko A."/>
            <person name="Shiryaev A."/>
            <person name="Soop K."/>
            <person name="Spirin V."/>
            <person name="Szebenyi C."/>
            <person name="Tomsovsky M."/>
            <person name="Tulloss R.E."/>
            <person name="Uehling J."/>
            <person name="Grigoriev I.V."/>
            <person name="Vagvolgyi C."/>
            <person name="Papp T."/>
            <person name="Martin F.M."/>
            <person name="Miettinen O."/>
            <person name="Hibbett D.S."/>
            <person name="Nagy L.G."/>
        </authorList>
    </citation>
    <scope>NUCLEOTIDE SEQUENCE [LARGE SCALE GENOMIC DNA]</scope>
    <source>
        <strain evidence="3 4">OMC1185</strain>
    </source>
</reference>
<dbReference type="InterPro" id="IPR040151">
    <property type="entry name" value="Gfd2/YDR514C-like"/>
</dbReference>
<protein>
    <recommendedName>
        <fullName evidence="2">Gfd2/YDR514C-like C-terminal domain-containing protein</fullName>
    </recommendedName>
</protein>
<feature type="region of interest" description="Disordered" evidence="1">
    <location>
        <begin position="363"/>
        <end position="383"/>
    </location>
</feature>
<dbReference type="OrthoDB" id="5953249at2759"/>
<dbReference type="PANTHER" id="PTHR28083">
    <property type="entry name" value="GOOD FOR FULL DBP5 ACTIVITY PROTEIN 2"/>
    <property type="match status" value="1"/>
</dbReference>
<dbReference type="SUPFAM" id="SSF53098">
    <property type="entry name" value="Ribonuclease H-like"/>
    <property type="match status" value="1"/>
</dbReference>
<evidence type="ECO:0000259" key="2">
    <source>
        <dbReference type="Pfam" id="PF21762"/>
    </source>
</evidence>
<dbReference type="Pfam" id="PF21762">
    <property type="entry name" value="DEDDh_C"/>
    <property type="match status" value="1"/>
</dbReference>
<proteinExistence type="predicted"/>
<feature type="domain" description="Gfd2/YDR514C-like C-terminal" evidence="2">
    <location>
        <begin position="156"/>
        <end position="354"/>
    </location>
</feature>
<dbReference type="PANTHER" id="PTHR28083:SF1">
    <property type="entry name" value="GOOD FOR FULL DBP5 ACTIVITY PROTEIN 2"/>
    <property type="match status" value="1"/>
</dbReference>
<dbReference type="STRING" id="5364.A0A5C3NHM3"/>
<dbReference type="InterPro" id="IPR048519">
    <property type="entry name" value="Gfd2/YDR514C-like_C"/>
</dbReference>
<keyword evidence="4" id="KW-1185">Reference proteome</keyword>
<dbReference type="InterPro" id="IPR012337">
    <property type="entry name" value="RNaseH-like_sf"/>
</dbReference>
<dbReference type="GO" id="GO:0003676">
    <property type="term" value="F:nucleic acid binding"/>
    <property type="evidence" value="ECO:0007669"/>
    <property type="project" value="InterPro"/>
</dbReference>
<evidence type="ECO:0000256" key="1">
    <source>
        <dbReference type="SAM" id="MobiDB-lite"/>
    </source>
</evidence>
<name>A0A5C3NHM3_9AGAM</name>
<evidence type="ECO:0000313" key="4">
    <source>
        <dbReference type="Proteomes" id="UP000305948"/>
    </source>
</evidence>
<dbReference type="AlphaFoldDB" id="A0A5C3NHM3"/>
<feature type="compositionally biased region" description="Basic and acidic residues" evidence="1">
    <location>
        <begin position="475"/>
        <end position="485"/>
    </location>
</feature>
<dbReference type="EMBL" id="ML213503">
    <property type="protein sequence ID" value="TFK56810.1"/>
    <property type="molecule type" value="Genomic_DNA"/>
</dbReference>
<gene>
    <name evidence="3" type="ORF">OE88DRAFT_1650283</name>
</gene>